<protein>
    <recommendedName>
        <fullName evidence="4">Myb-like domain-containing protein</fullName>
    </recommendedName>
</protein>
<reference evidence="2" key="3">
    <citation type="submission" date="2015-04" db="UniProtKB">
        <authorList>
            <consortium name="EnsemblPlants"/>
        </authorList>
    </citation>
    <scope>IDENTIFICATION</scope>
</reference>
<dbReference type="EnsemblPlants" id="LPERR03G18820.1">
    <property type="protein sequence ID" value="LPERR03G18820.1"/>
    <property type="gene ID" value="LPERR03G18820"/>
</dbReference>
<reference evidence="2 3" key="1">
    <citation type="submission" date="2012-08" db="EMBL/GenBank/DDBJ databases">
        <title>Oryza genome evolution.</title>
        <authorList>
            <person name="Wing R.A."/>
        </authorList>
    </citation>
    <scope>NUCLEOTIDE SEQUENCE</scope>
</reference>
<proteinExistence type="predicted"/>
<evidence type="ECO:0000256" key="1">
    <source>
        <dbReference type="SAM" id="MobiDB-lite"/>
    </source>
</evidence>
<keyword evidence="3" id="KW-1185">Reference proteome</keyword>
<evidence type="ECO:0000313" key="3">
    <source>
        <dbReference type="Proteomes" id="UP000032180"/>
    </source>
</evidence>
<dbReference type="InterPro" id="IPR001005">
    <property type="entry name" value="SANT/Myb"/>
</dbReference>
<feature type="region of interest" description="Disordered" evidence="1">
    <location>
        <begin position="400"/>
        <end position="495"/>
    </location>
</feature>
<dbReference type="Proteomes" id="UP000032180">
    <property type="component" value="Chromosome 3"/>
</dbReference>
<organism evidence="2 3">
    <name type="scientific">Leersia perrieri</name>
    <dbReference type="NCBI Taxonomy" id="77586"/>
    <lineage>
        <taxon>Eukaryota</taxon>
        <taxon>Viridiplantae</taxon>
        <taxon>Streptophyta</taxon>
        <taxon>Embryophyta</taxon>
        <taxon>Tracheophyta</taxon>
        <taxon>Spermatophyta</taxon>
        <taxon>Magnoliopsida</taxon>
        <taxon>Liliopsida</taxon>
        <taxon>Poales</taxon>
        <taxon>Poaceae</taxon>
        <taxon>BOP clade</taxon>
        <taxon>Oryzoideae</taxon>
        <taxon>Oryzeae</taxon>
        <taxon>Oryzinae</taxon>
        <taxon>Leersia</taxon>
    </lineage>
</organism>
<dbReference type="PANTHER" id="PTHR46872">
    <property type="entry name" value="DNA BINDING PROTEIN"/>
    <property type="match status" value="1"/>
</dbReference>
<accession>A0A0D9VVF2</accession>
<dbReference type="eggNOG" id="ENOG502QSPI">
    <property type="taxonomic scope" value="Eukaryota"/>
</dbReference>
<dbReference type="STRING" id="77586.A0A0D9VVF2"/>
<dbReference type="CDD" id="cd00167">
    <property type="entry name" value="SANT"/>
    <property type="match status" value="1"/>
</dbReference>
<feature type="compositionally biased region" description="Acidic residues" evidence="1">
    <location>
        <begin position="410"/>
        <end position="429"/>
    </location>
</feature>
<name>A0A0D9VVF2_9ORYZ</name>
<evidence type="ECO:0008006" key="4">
    <source>
        <dbReference type="Google" id="ProtNLM"/>
    </source>
</evidence>
<dbReference type="AlphaFoldDB" id="A0A0D9VVF2"/>
<dbReference type="Gramene" id="LPERR03G18820.1">
    <property type="protein sequence ID" value="LPERR03G18820.1"/>
    <property type="gene ID" value="LPERR03G18820"/>
</dbReference>
<dbReference type="HOGENOM" id="CLU_021672_0_0_1"/>
<dbReference type="PANTHER" id="PTHR46872:SF18">
    <property type="entry name" value="OS03G0425800 PROTEIN"/>
    <property type="match status" value="1"/>
</dbReference>
<evidence type="ECO:0000313" key="2">
    <source>
        <dbReference type="EnsemblPlants" id="LPERR03G18820.1"/>
    </source>
</evidence>
<reference evidence="3" key="2">
    <citation type="submission" date="2013-12" db="EMBL/GenBank/DDBJ databases">
        <authorList>
            <person name="Yu Y."/>
            <person name="Lee S."/>
            <person name="de Baynast K."/>
            <person name="Wissotski M."/>
            <person name="Liu L."/>
            <person name="Talag J."/>
            <person name="Goicoechea J."/>
            <person name="Angelova A."/>
            <person name="Jetty R."/>
            <person name="Kudrna D."/>
            <person name="Golser W."/>
            <person name="Rivera L."/>
            <person name="Zhang J."/>
            <person name="Wing R."/>
        </authorList>
    </citation>
    <scope>NUCLEOTIDE SEQUENCE</scope>
</reference>
<sequence length="523" mass="58055">MVFSHNKNITQFDPLSYVNLSGLDADSQTASFTEMSSRDVRSNSHVTDVGKENMFNNPEESKIASAVLKDGSPISPENFSFSSLPGSSCHLSSLDHGKRSLSDVRPFQIACKRPKQAEDISWYPYGEDTFMSPLKTSVSDLAADTREPDHIYHNSGISACNTSSGFPYSNLEQLIGEENLYLPDWVTSFPGYLEDFWPATEPDQVEDIASPIHENVPRKAVAIGPDHQADIPEWRPRVSMTVPGGSGSCAGMSYSSVSTSGSTPRDEDSESDKWIKHCVIPMPSSSSVAWVGDCGIDCECSDDGSIRCVRRHVMESRENLRRKWGEDKFRELGLCEMGEDIAERWTDEEESLFHRVVYSSPPSLGKNFWHFLPRALPGKTSMELVSYYFNVFILRKRAQQNRSEPLHVDSDDDEAPDEPLVTEEDEDSAVESPAHGYYTNNPMTPESDEESFPEKVAVGPSQKPRESNTDNPVGHADVQDDSCTSFEDQHNGAHGSNGVKCAEFHMMLPNAALDHYSDHGACI</sequence>